<sequence>MLQNCGDSNNPDLWYGTNIMAHGLFQLSNGLYTRLAVILLLPWTLTALGFTALNVLNSKSTYLEIIASSSLLTFLICRLLVASAPSTSQDDTITRFIASADYGSRRGAVILFGLCCTWLYELLNQAVLLFFMTIFGSVMATAIYNDAFTDNNVDPDESTTAVSVEVKKFEDMAGFDPTAVFKLIPPRLLVYLVGLVWLNFLSLGAYVLCHAAVSLKKVLSSSVAVGRNVTAGEKKLVAEQ</sequence>
<dbReference type="Proteomes" id="UP001165205">
    <property type="component" value="Unassembled WGS sequence"/>
</dbReference>
<feature type="transmembrane region" description="Helical" evidence="1">
    <location>
        <begin position="127"/>
        <end position="144"/>
    </location>
</feature>
<reference evidence="2" key="1">
    <citation type="submission" date="2023-04" db="EMBL/GenBank/DDBJ databases">
        <title>Aspergillus oryzae NBRC 4228.</title>
        <authorList>
            <person name="Ichikawa N."/>
            <person name="Sato H."/>
            <person name="Tonouchi N."/>
        </authorList>
    </citation>
    <scope>NUCLEOTIDE SEQUENCE</scope>
    <source>
        <strain evidence="2">NBRC 4228</strain>
    </source>
</reference>
<organism evidence="2 3">
    <name type="scientific">Aspergillus oryzae</name>
    <name type="common">Yellow koji mold</name>
    <dbReference type="NCBI Taxonomy" id="5062"/>
    <lineage>
        <taxon>Eukaryota</taxon>
        <taxon>Fungi</taxon>
        <taxon>Dikarya</taxon>
        <taxon>Ascomycota</taxon>
        <taxon>Pezizomycotina</taxon>
        <taxon>Eurotiomycetes</taxon>
        <taxon>Eurotiomycetidae</taxon>
        <taxon>Eurotiales</taxon>
        <taxon>Aspergillaceae</taxon>
        <taxon>Aspergillus</taxon>
        <taxon>Aspergillus subgen. Circumdati</taxon>
    </lineage>
</organism>
<dbReference type="EMBL" id="BSYA01000189">
    <property type="protein sequence ID" value="GMG36092.1"/>
    <property type="molecule type" value="Genomic_DNA"/>
</dbReference>
<dbReference type="AlphaFoldDB" id="A0AAN4YXH2"/>
<proteinExistence type="predicted"/>
<feature type="transmembrane region" description="Helical" evidence="1">
    <location>
        <begin position="62"/>
        <end position="82"/>
    </location>
</feature>
<protein>
    <submittedName>
        <fullName evidence="2">Unnamed protein product</fullName>
    </submittedName>
</protein>
<keyword evidence="1" id="KW-1133">Transmembrane helix</keyword>
<feature type="transmembrane region" description="Helical" evidence="1">
    <location>
        <begin position="102"/>
        <end position="120"/>
    </location>
</feature>
<feature type="transmembrane region" description="Helical" evidence="1">
    <location>
        <begin position="188"/>
        <end position="209"/>
    </location>
</feature>
<gene>
    <name evidence="2" type="ORF">Aory04_001119400</name>
</gene>
<feature type="transmembrane region" description="Helical" evidence="1">
    <location>
        <begin position="35"/>
        <end position="55"/>
    </location>
</feature>
<name>A0AAN4YXH2_ASPOZ</name>
<comment type="caution">
    <text evidence="2">The sequence shown here is derived from an EMBL/GenBank/DDBJ whole genome shotgun (WGS) entry which is preliminary data.</text>
</comment>
<evidence type="ECO:0000313" key="3">
    <source>
        <dbReference type="Proteomes" id="UP001165205"/>
    </source>
</evidence>
<evidence type="ECO:0000256" key="1">
    <source>
        <dbReference type="SAM" id="Phobius"/>
    </source>
</evidence>
<accession>A0AAN4YXH2</accession>
<keyword evidence="1" id="KW-0472">Membrane</keyword>
<evidence type="ECO:0000313" key="2">
    <source>
        <dbReference type="EMBL" id="GMG36092.1"/>
    </source>
</evidence>
<keyword evidence="1" id="KW-0812">Transmembrane</keyword>